<dbReference type="InterPro" id="IPR000836">
    <property type="entry name" value="PRTase_dom"/>
</dbReference>
<accession>A0A7W2ITV2</accession>
<sequence length="187" mass="20916">MRNDSDQKKNSRHNFIGEIVLSTEQVEQGVTHVAQVLNQRFNGEKVVFVSVVPGGILFTADLIRKIDFDVKLDYVSCHHTPGSSTNNSEIIYQQNVSIDGAHVILLDDAIETGGTMKRVAAFFAEQSGVQSVSIACLFVKPGRIDIPFTQFFAYEMENDDMLIGYGLSWQEHLHNLPYVAKLIPEDK</sequence>
<dbReference type="SUPFAM" id="SSF53271">
    <property type="entry name" value="PRTase-like"/>
    <property type="match status" value="1"/>
</dbReference>
<comment type="catalytic activity">
    <reaction evidence="1">
        <text>GMP + diphosphate = guanine + 5-phospho-alpha-D-ribose 1-diphosphate</text>
        <dbReference type="Rhea" id="RHEA:25424"/>
        <dbReference type="ChEBI" id="CHEBI:16235"/>
        <dbReference type="ChEBI" id="CHEBI:33019"/>
        <dbReference type="ChEBI" id="CHEBI:58017"/>
        <dbReference type="ChEBI" id="CHEBI:58115"/>
        <dbReference type="EC" id="2.4.2.8"/>
    </reaction>
    <physiologicalReaction direction="right-to-left" evidence="1">
        <dbReference type="Rhea" id="RHEA:25426"/>
    </physiologicalReaction>
</comment>
<protein>
    <submittedName>
        <fullName evidence="4">Hypoxanthine phosphoribosyltransferase</fullName>
    </submittedName>
</protein>
<gene>
    <name evidence="4" type="ORF">H2O73_10955</name>
</gene>
<dbReference type="InterPro" id="IPR050408">
    <property type="entry name" value="HGPRT"/>
</dbReference>
<organism evidence="4 5">
    <name type="scientific">Vibrio marinisediminis</name>
    <dbReference type="NCBI Taxonomy" id="2758441"/>
    <lineage>
        <taxon>Bacteria</taxon>
        <taxon>Pseudomonadati</taxon>
        <taxon>Pseudomonadota</taxon>
        <taxon>Gammaproteobacteria</taxon>
        <taxon>Vibrionales</taxon>
        <taxon>Vibrionaceae</taxon>
        <taxon>Vibrio</taxon>
    </lineage>
</organism>
<dbReference type="AlphaFoldDB" id="A0A7W2ITV2"/>
<evidence type="ECO:0000313" key="5">
    <source>
        <dbReference type="Proteomes" id="UP000571701"/>
    </source>
</evidence>
<dbReference type="PANTHER" id="PTHR43340">
    <property type="entry name" value="HYPOXANTHINE-GUANINE PHOSPHORIBOSYLTRANSFERASE"/>
    <property type="match status" value="1"/>
</dbReference>
<keyword evidence="4" id="KW-0328">Glycosyltransferase</keyword>
<feature type="domain" description="Phosphoribosyltransferase" evidence="3">
    <location>
        <begin position="21"/>
        <end position="143"/>
    </location>
</feature>
<evidence type="ECO:0000259" key="3">
    <source>
        <dbReference type="Pfam" id="PF00156"/>
    </source>
</evidence>
<dbReference type="GO" id="GO:0005829">
    <property type="term" value="C:cytosol"/>
    <property type="evidence" value="ECO:0007669"/>
    <property type="project" value="TreeGrafter"/>
</dbReference>
<dbReference type="Proteomes" id="UP000571701">
    <property type="component" value="Unassembled WGS sequence"/>
</dbReference>
<reference evidence="4 5" key="1">
    <citation type="submission" date="2020-07" db="EMBL/GenBank/DDBJ databases">
        <title>Vibrio marinisediminis sp. nov., isolated from marine sediment.</title>
        <authorList>
            <person name="Ji X."/>
        </authorList>
    </citation>
    <scope>NUCLEOTIDE SEQUENCE [LARGE SCALE GENOMIC DNA]</scope>
    <source>
        <strain evidence="4 5">404</strain>
    </source>
</reference>
<name>A0A7W2ITV2_9VIBR</name>
<proteinExistence type="predicted"/>
<dbReference type="GO" id="GO:0000287">
    <property type="term" value="F:magnesium ion binding"/>
    <property type="evidence" value="ECO:0007669"/>
    <property type="project" value="TreeGrafter"/>
</dbReference>
<evidence type="ECO:0000256" key="2">
    <source>
        <dbReference type="ARBA" id="ARBA00049402"/>
    </source>
</evidence>
<dbReference type="InterPro" id="IPR029057">
    <property type="entry name" value="PRTase-like"/>
</dbReference>
<keyword evidence="4" id="KW-0808">Transferase</keyword>
<dbReference type="GO" id="GO:0046100">
    <property type="term" value="P:hypoxanthine metabolic process"/>
    <property type="evidence" value="ECO:0007669"/>
    <property type="project" value="TreeGrafter"/>
</dbReference>
<dbReference type="GO" id="GO:0032264">
    <property type="term" value="P:IMP salvage"/>
    <property type="evidence" value="ECO:0007669"/>
    <property type="project" value="TreeGrafter"/>
</dbReference>
<dbReference type="Gene3D" id="3.40.50.2020">
    <property type="match status" value="1"/>
</dbReference>
<evidence type="ECO:0000256" key="1">
    <source>
        <dbReference type="ARBA" id="ARBA00048811"/>
    </source>
</evidence>
<dbReference type="RefSeq" id="WP_182108882.1">
    <property type="nucleotide sequence ID" value="NZ_JACFYF010000005.1"/>
</dbReference>
<dbReference type="EMBL" id="JACFYF010000005">
    <property type="protein sequence ID" value="MBA5762865.1"/>
    <property type="molecule type" value="Genomic_DNA"/>
</dbReference>
<dbReference type="GO" id="GO:0032263">
    <property type="term" value="P:GMP salvage"/>
    <property type="evidence" value="ECO:0007669"/>
    <property type="project" value="TreeGrafter"/>
</dbReference>
<dbReference type="GO" id="GO:0006178">
    <property type="term" value="P:guanine salvage"/>
    <property type="evidence" value="ECO:0007669"/>
    <property type="project" value="TreeGrafter"/>
</dbReference>
<dbReference type="GO" id="GO:0004422">
    <property type="term" value="F:hypoxanthine phosphoribosyltransferase activity"/>
    <property type="evidence" value="ECO:0007669"/>
    <property type="project" value="TreeGrafter"/>
</dbReference>
<evidence type="ECO:0000313" key="4">
    <source>
        <dbReference type="EMBL" id="MBA5762865.1"/>
    </source>
</evidence>
<comment type="caution">
    <text evidence="4">The sequence shown here is derived from an EMBL/GenBank/DDBJ whole genome shotgun (WGS) entry which is preliminary data.</text>
</comment>
<dbReference type="CDD" id="cd06223">
    <property type="entry name" value="PRTases_typeI"/>
    <property type="match status" value="1"/>
</dbReference>
<dbReference type="PANTHER" id="PTHR43340:SF1">
    <property type="entry name" value="HYPOXANTHINE PHOSPHORIBOSYLTRANSFERASE"/>
    <property type="match status" value="1"/>
</dbReference>
<comment type="catalytic activity">
    <reaction evidence="2">
        <text>IMP + diphosphate = hypoxanthine + 5-phospho-alpha-D-ribose 1-diphosphate</text>
        <dbReference type="Rhea" id="RHEA:17973"/>
        <dbReference type="ChEBI" id="CHEBI:17368"/>
        <dbReference type="ChEBI" id="CHEBI:33019"/>
        <dbReference type="ChEBI" id="CHEBI:58017"/>
        <dbReference type="ChEBI" id="CHEBI:58053"/>
        <dbReference type="EC" id="2.4.2.8"/>
    </reaction>
    <physiologicalReaction direction="right-to-left" evidence="2">
        <dbReference type="Rhea" id="RHEA:17975"/>
    </physiologicalReaction>
</comment>
<dbReference type="Pfam" id="PF00156">
    <property type="entry name" value="Pribosyltran"/>
    <property type="match status" value="1"/>
</dbReference>
<keyword evidence="5" id="KW-1185">Reference proteome</keyword>